<dbReference type="RefSeq" id="WP_146650954.1">
    <property type="nucleotide sequence ID" value="NZ_CP012333.1"/>
</dbReference>
<organism evidence="4 5">
    <name type="scientific">Labilithrix luteola</name>
    <dbReference type="NCBI Taxonomy" id="1391654"/>
    <lineage>
        <taxon>Bacteria</taxon>
        <taxon>Pseudomonadati</taxon>
        <taxon>Myxococcota</taxon>
        <taxon>Polyangia</taxon>
        <taxon>Polyangiales</taxon>
        <taxon>Labilitrichaceae</taxon>
        <taxon>Labilithrix</taxon>
    </lineage>
</organism>
<dbReference type="InterPro" id="IPR001853">
    <property type="entry name" value="DSBA-like_thioredoxin_dom"/>
</dbReference>
<dbReference type="Gene3D" id="3.40.30.10">
    <property type="entry name" value="Glutaredoxin"/>
    <property type="match status" value="1"/>
</dbReference>
<dbReference type="AlphaFoldDB" id="A0A0K1Q298"/>
<dbReference type="EMBL" id="CP012333">
    <property type="protein sequence ID" value="AKU99509.1"/>
    <property type="molecule type" value="Genomic_DNA"/>
</dbReference>
<dbReference type="Proteomes" id="UP000064967">
    <property type="component" value="Chromosome"/>
</dbReference>
<accession>A0A0K1Q298</accession>
<gene>
    <name evidence="4" type="ORF">AKJ09_06173</name>
</gene>
<dbReference type="CDD" id="cd03022">
    <property type="entry name" value="DsbA_HCCA_Iso"/>
    <property type="match status" value="1"/>
</dbReference>
<dbReference type="GO" id="GO:0004364">
    <property type="term" value="F:glutathione transferase activity"/>
    <property type="evidence" value="ECO:0007669"/>
    <property type="project" value="TreeGrafter"/>
</dbReference>
<dbReference type="KEGG" id="llu:AKJ09_06173"/>
<dbReference type="InterPro" id="IPR044087">
    <property type="entry name" value="NahD-like"/>
</dbReference>
<feature type="active site" description="Nucleophile" evidence="2">
    <location>
        <position position="12"/>
    </location>
</feature>
<dbReference type="InterPro" id="IPR036249">
    <property type="entry name" value="Thioredoxin-like_sf"/>
</dbReference>
<evidence type="ECO:0000313" key="5">
    <source>
        <dbReference type="Proteomes" id="UP000064967"/>
    </source>
</evidence>
<dbReference type="GO" id="GO:1901170">
    <property type="term" value="P:naphthalene catabolic process"/>
    <property type="evidence" value="ECO:0007669"/>
    <property type="project" value="InterPro"/>
</dbReference>
<dbReference type="PANTHER" id="PTHR42943:SF2">
    <property type="entry name" value="GLUTATHIONE S-TRANSFERASE KAPPA 1"/>
    <property type="match status" value="1"/>
</dbReference>
<reference evidence="4 5" key="1">
    <citation type="submission" date="2015-08" db="EMBL/GenBank/DDBJ databases">
        <authorList>
            <person name="Babu N.S."/>
            <person name="Beckwith C.J."/>
            <person name="Beseler K.G."/>
            <person name="Brison A."/>
            <person name="Carone J.V."/>
            <person name="Caskin T.P."/>
            <person name="Diamond M."/>
            <person name="Durham M.E."/>
            <person name="Foxe J.M."/>
            <person name="Go M."/>
            <person name="Henderson B.A."/>
            <person name="Jones I.B."/>
            <person name="McGettigan J.A."/>
            <person name="Micheletti S.J."/>
            <person name="Nasrallah M.E."/>
            <person name="Ortiz D."/>
            <person name="Piller C.R."/>
            <person name="Privatt S.R."/>
            <person name="Schneider S.L."/>
            <person name="Sharp S."/>
            <person name="Smith T.C."/>
            <person name="Stanton J.D."/>
            <person name="Ullery H.E."/>
            <person name="Wilson R.J."/>
            <person name="Serrano M.G."/>
            <person name="Buck G."/>
            <person name="Lee V."/>
            <person name="Wang Y."/>
            <person name="Carvalho R."/>
            <person name="Voegtly L."/>
            <person name="Shi R."/>
            <person name="Duckworth R."/>
            <person name="Johnson A."/>
            <person name="Loviza R."/>
            <person name="Walstead R."/>
            <person name="Shah Z."/>
            <person name="Kiflezghi M."/>
            <person name="Wade K."/>
            <person name="Ball S.L."/>
            <person name="Bradley K.W."/>
            <person name="Asai D.J."/>
            <person name="Bowman C.A."/>
            <person name="Russell D.A."/>
            <person name="Pope W.H."/>
            <person name="Jacobs-Sera D."/>
            <person name="Hendrix R.W."/>
            <person name="Hatfull G.F."/>
        </authorList>
    </citation>
    <scope>NUCLEOTIDE SEQUENCE [LARGE SCALE GENOMIC DNA]</scope>
    <source>
        <strain evidence="4 5">DSM 27648</strain>
    </source>
</reference>
<dbReference type="PATRIC" id="fig|1391654.3.peg.6259"/>
<dbReference type="STRING" id="1391654.AKJ09_06173"/>
<evidence type="ECO:0000256" key="2">
    <source>
        <dbReference type="PIRSR" id="PIRSR006386-1"/>
    </source>
</evidence>
<evidence type="ECO:0000259" key="3">
    <source>
        <dbReference type="Pfam" id="PF01323"/>
    </source>
</evidence>
<comment type="catalytic activity">
    <reaction evidence="1">
        <text>2-hydroxychromene-2-carboxylate = (3E)-4-(2-hydroxyphenyl)-2-oxobut-3-enoate</text>
        <dbReference type="Rhea" id="RHEA:27401"/>
        <dbReference type="ChEBI" id="CHEBI:59350"/>
        <dbReference type="ChEBI" id="CHEBI:59353"/>
        <dbReference type="EC" id="5.99.1.4"/>
    </reaction>
</comment>
<protein>
    <recommendedName>
        <fullName evidence="1">2-hydroxychromene-2-carboxylate isomerase</fullName>
        <ecNumber evidence="1">5.99.1.4</ecNumber>
    </recommendedName>
</protein>
<evidence type="ECO:0000256" key="1">
    <source>
        <dbReference type="PIRNR" id="PIRNR006386"/>
    </source>
</evidence>
<keyword evidence="5" id="KW-1185">Reference proteome</keyword>
<dbReference type="InterPro" id="IPR051924">
    <property type="entry name" value="GST_Kappa/NadH"/>
</dbReference>
<dbReference type="SUPFAM" id="SSF52833">
    <property type="entry name" value="Thioredoxin-like"/>
    <property type="match status" value="1"/>
</dbReference>
<dbReference type="OrthoDB" id="5244108at2"/>
<dbReference type="GO" id="GO:0018845">
    <property type="term" value="F:2-hydroxychromene-2-carboxylate isomerase activity"/>
    <property type="evidence" value="ECO:0007669"/>
    <property type="project" value="UniProtKB-UniRule"/>
</dbReference>
<keyword evidence="1 4" id="KW-0413">Isomerase</keyword>
<dbReference type="EC" id="5.99.1.4" evidence="1"/>
<name>A0A0K1Q298_9BACT</name>
<feature type="domain" description="DSBA-like thioredoxin" evidence="3">
    <location>
        <begin position="4"/>
        <end position="189"/>
    </location>
</feature>
<evidence type="ECO:0000313" key="4">
    <source>
        <dbReference type="EMBL" id="AKU99509.1"/>
    </source>
</evidence>
<dbReference type="PANTHER" id="PTHR42943">
    <property type="entry name" value="GLUTATHIONE S-TRANSFERASE KAPPA"/>
    <property type="match status" value="1"/>
</dbReference>
<proteinExistence type="inferred from homology"/>
<comment type="similarity">
    <text evidence="1">Belongs to the GST superfamily. NadH family.</text>
</comment>
<dbReference type="GO" id="GO:0006749">
    <property type="term" value="P:glutathione metabolic process"/>
    <property type="evidence" value="ECO:0007669"/>
    <property type="project" value="TreeGrafter"/>
</dbReference>
<dbReference type="Pfam" id="PF01323">
    <property type="entry name" value="DSBA"/>
    <property type="match status" value="1"/>
</dbReference>
<dbReference type="GO" id="GO:0004602">
    <property type="term" value="F:glutathione peroxidase activity"/>
    <property type="evidence" value="ECO:0007669"/>
    <property type="project" value="TreeGrafter"/>
</dbReference>
<sequence>MLKLEFWFEFASPYSYLAAVRIGDLGRAAGVEVVWRPFILGPIFADRGWTTSPFNLYPDKGQYMWRDVEREAEHQGVPFERPSIFPVRSVLAARVALLGVEEGFVEGFAREAFRAHFVRDEDLGSEEVIDSTLAAIGLEGSTVRARACGPAMKDKLRESVDRARSLGIFGAPSFVVGRELFWGNDRLERAIEFALSQRDVSG</sequence>
<dbReference type="PIRSF" id="PIRSF006386">
    <property type="entry name" value="HCCAis_GSTk"/>
    <property type="match status" value="1"/>
</dbReference>
<dbReference type="InterPro" id="IPR014440">
    <property type="entry name" value="HCCAis_GSTk"/>
</dbReference>